<proteinExistence type="predicted"/>
<feature type="transmembrane region" description="Helical" evidence="1">
    <location>
        <begin position="5"/>
        <end position="23"/>
    </location>
</feature>
<keyword evidence="1" id="KW-1133">Transmembrane helix</keyword>
<name>A0A3D9FE37_9SPHN</name>
<keyword evidence="3" id="KW-1185">Reference proteome</keyword>
<comment type="caution">
    <text evidence="2">The sequence shown here is derived from an EMBL/GenBank/DDBJ whole genome shotgun (WGS) entry which is preliminary data.</text>
</comment>
<sequence length="45" mass="5277">MSRSLWIFLLFLLGLMIFVYYLSTIDTEVEPQLVEEPVADEVLEN</sequence>
<dbReference type="AlphaFoldDB" id="A0A3D9FE37"/>
<evidence type="ECO:0000313" key="2">
    <source>
        <dbReference type="EMBL" id="RED15928.1"/>
    </source>
</evidence>
<accession>A0A3D9FE37</accession>
<dbReference type="EMBL" id="QRDP01000004">
    <property type="protein sequence ID" value="RED15928.1"/>
    <property type="molecule type" value="Genomic_DNA"/>
</dbReference>
<dbReference type="RefSeq" id="WP_162843394.1">
    <property type="nucleotide sequence ID" value="NZ_QRDP01000004.1"/>
</dbReference>
<keyword evidence="1" id="KW-0472">Membrane</keyword>
<keyword evidence="1" id="KW-0812">Transmembrane</keyword>
<gene>
    <name evidence="2" type="ORF">DFR46_0937</name>
</gene>
<protein>
    <submittedName>
        <fullName evidence="2">Uncharacterized protein</fullName>
    </submittedName>
</protein>
<organism evidence="2 3">
    <name type="scientific">Parasphingopyxis lamellibrachiae</name>
    <dbReference type="NCBI Taxonomy" id="680125"/>
    <lineage>
        <taxon>Bacteria</taxon>
        <taxon>Pseudomonadati</taxon>
        <taxon>Pseudomonadota</taxon>
        <taxon>Alphaproteobacteria</taxon>
        <taxon>Sphingomonadales</taxon>
        <taxon>Sphingomonadaceae</taxon>
        <taxon>Parasphingopyxis</taxon>
    </lineage>
</organism>
<reference evidence="2 3" key="1">
    <citation type="submission" date="2018-07" db="EMBL/GenBank/DDBJ databases">
        <title>Genomic Encyclopedia of Type Strains, Phase IV (KMG-IV): sequencing the most valuable type-strain genomes for metagenomic binning, comparative biology and taxonomic classification.</title>
        <authorList>
            <person name="Goeker M."/>
        </authorList>
    </citation>
    <scope>NUCLEOTIDE SEQUENCE [LARGE SCALE GENOMIC DNA]</scope>
    <source>
        <strain evidence="2 3">DSM 26725</strain>
    </source>
</reference>
<dbReference type="Proteomes" id="UP000256310">
    <property type="component" value="Unassembled WGS sequence"/>
</dbReference>
<evidence type="ECO:0000313" key="3">
    <source>
        <dbReference type="Proteomes" id="UP000256310"/>
    </source>
</evidence>
<evidence type="ECO:0000256" key="1">
    <source>
        <dbReference type="SAM" id="Phobius"/>
    </source>
</evidence>